<evidence type="ECO:0000313" key="2">
    <source>
        <dbReference type="EMBL" id="XBX77371.1"/>
    </source>
</evidence>
<dbReference type="PANTHER" id="PTHR43482">
    <property type="entry name" value="PROTEIN AST1-RELATED"/>
    <property type="match status" value="1"/>
</dbReference>
<dbReference type="Gene3D" id="3.40.50.720">
    <property type="entry name" value="NAD(P)-binding Rossmann-like Domain"/>
    <property type="match status" value="1"/>
</dbReference>
<dbReference type="GO" id="GO:0016491">
    <property type="term" value="F:oxidoreductase activity"/>
    <property type="evidence" value="ECO:0007669"/>
    <property type="project" value="UniProtKB-KW"/>
</dbReference>
<dbReference type="InterPro" id="IPR011032">
    <property type="entry name" value="GroES-like_sf"/>
</dbReference>
<feature type="domain" description="Enoyl reductase (ER)" evidence="1">
    <location>
        <begin position="19"/>
        <end position="311"/>
    </location>
</feature>
<dbReference type="AlphaFoldDB" id="A0AAU7VSR3"/>
<dbReference type="InterPro" id="IPR052585">
    <property type="entry name" value="Lipid_raft_assoc_Zn_ADH"/>
</dbReference>
<dbReference type="RefSeq" id="WP_350350862.1">
    <property type="nucleotide sequence ID" value="NZ_CP158357.1"/>
</dbReference>
<organism evidence="2">
    <name type="scientific">Microbacterium sp. A8/3-1</name>
    <dbReference type="NCBI Taxonomy" id="3160749"/>
    <lineage>
        <taxon>Bacteria</taxon>
        <taxon>Bacillati</taxon>
        <taxon>Actinomycetota</taxon>
        <taxon>Actinomycetes</taxon>
        <taxon>Micrococcales</taxon>
        <taxon>Microbacteriaceae</taxon>
        <taxon>Microbacterium</taxon>
    </lineage>
</organism>
<dbReference type="SMART" id="SM00829">
    <property type="entry name" value="PKS_ER"/>
    <property type="match status" value="1"/>
</dbReference>
<dbReference type="SUPFAM" id="SSF51735">
    <property type="entry name" value="NAD(P)-binding Rossmann-fold domains"/>
    <property type="match status" value="1"/>
</dbReference>
<reference evidence="2" key="1">
    <citation type="submission" date="2024-06" db="EMBL/GenBank/DDBJ databases">
        <title>Draft genome sequence of Microbacterium sp. strain A8/3-1, isolated from Oxytropis tragacanthoides Fisch. ex DC. Root nodules in the Altai region of Russia.</title>
        <authorList>
            <person name="Sazanova A."/>
            <person name="Guro P."/>
            <person name="Kuznetsova I."/>
            <person name="Belimov A."/>
            <person name="Safronova V."/>
        </authorList>
    </citation>
    <scope>NUCLEOTIDE SEQUENCE</scope>
    <source>
        <strain evidence="2">A8/3-1</strain>
    </source>
</reference>
<dbReference type="Pfam" id="PF08240">
    <property type="entry name" value="ADH_N"/>
    <property type="match status" value="1"/>
</dbReference>
<keyword evidence="2" id="KW-0560">Oxidoreductase</keyword>
<dbReference type="EMBL" id="CP158357">
    <property type="protein sequence ID" value="XBX77371.1"/>
    <property type="molecule type" value="Genomic_DNA"/>
</dbReference>
<name>A0AAU7VSR3_9MICO</name>
<dbReference type="PANTHER" id="PTHR43482:SF1">
    <property type="entry name" value="PROTEIN AST1-RELATED"/>
    <property type="match status" value="1"/>
</dbReference>
<dbReference type="EC" id="1.-.-.-" evidence="2"/>
<dbReference type="InterPro" id="IPR013154">
    <property type="entry name" value="ADH-like_N"/>
</dbReference>
<dbReference type="Pfam" id="PF13602">
    <property type="entry name" value="ADH_zinc_N_2"/>
    <property type="match status" value="1"/>
</dbReference>
<dbReference type="Gene3D" id="3.90.180.10">
    <property type="entry name" value="Medium-chain alcohol dehydrogenases, catalytic domain"/>
    <property type="match status" value="1"/>
</dbReference>
<sequence length="323" mass="33538">MTPEPTDAASRRVVFRRFGGPEVLEIERRAVPRPAPGEVLVRVAAAGVNPVDWKLFSGEPMHDPYERSLPSGNGYDFSGTIEALGDDVVDWRVGEQVFGGLRYEAQADHLVIDPALLVRVPEGLSLLVAGALNVVGRTAVASVESQRIGEGDVVLVSGAAGGVGILTAQLCVLRGARVLGTASPRNHALLGKLGIHPLAYGDDLTEAVRAAAPDGLTAVLDTVGHGTVDLALSLGVPADRINTIADYEARSRHPVRGVGGAKAGGPELAMIAQLLADGRIELPIDSVHPLEDVRAAYARSIEGHATGKIVITTAPVAEADGIG</sequence>
<dbReference type="CDD" id="cd05289">
    <property type="entry name" value="MDR_like_2"/>
    <property type="match status" value="1"/>
</dbReference>
<protein>
    <submittedName>
        <fullName evidence="2">NADP-dependent oxidoreductase</fullName>
        <ecNumber evidence="2">1.-.-.-</ecNumber>
    </submittedName>
</protein>
<gene>
    <name evidence="2" type="ORF">ABS642_15845</name>
</gene>
<dbReference type="InterPro" id="IPR036291">
    <property type="entry name" value="NAD(P)-bd_dom_sf"/>
</dbReference>
<proteinExistence type="predicted"/>
<accession>A0AAU7VSR3</accession>
<dbReference type="SUPFAM" id="SSF50129">
    <property type="entry name" value="GroES-like"/>
    <property type="match status" value="1"/>
</dbReference>
<evidence type="ECO:0000259" key="1">
    <source>
        <dbReference type="SMART" id="SM00829"/>
    </source>
</evidence>
<dbReference type="InterPro" id="IPR020843">
    <property type="entry name" value="ER"/>
</dbReference>